<keyword evidence="4 9" id="KW-0297">G-protein coupled receptor</keyword>
<dbReference type="OrthoDB" id="6503655at2759"/>
<feature type="transmembrane region" description="Helical" evidence="10">
    <location>
        <begin position="27"/>
        <end position="51"/>
    </location>
</feature>
<dbReference type="RefSeq" id="XP_012697009.2">
    <property type="nucleotide sequence ID" value="XM_012841555.3"/>
</dbReference>
<feature type="transmembrane region" description="Helical" evidence="10">
    <location>
        <begin position="63"/>
        <end position="85"/>
    </location>
</feature>
<dbReference type="PROSITE" id="PS50262">
    <property type="entry name" value="G_PROTEIN_RECEP_F1_2"/>
    <property type="match status" value="1"/>
</dbReference>
<comment type="subcellular location">
    <subcellularLocation>
        <location evidence="1">Membrane</location>
        <topology evidence="1">Multi-pass membrane protein</topology>
    </subcellularLocation>
</comment>
<keyword evidence="6 9" id="KW-0675">Receptor</keyword>
<dbReference type="PROSITE" id="PS00237">
    <property type="entry name" value="G_PROTEIN_RECEP_F1_1"/>
    <property type="match status" value="1"/>
</dbReference>
<evidence type="ECO:0000256" key="4">
    <source>
        <dbReference type="ARBA" id="ARBA00023040"/>
    </source>
</evidence>
<evidence type="ECO:0000256" key="1">
    <source>
        <dbReference type="ARBA" id="ARBA00004141"/>
    </source>
</evidence>
<accession>A0A6P3WFB5</accession>
<dbReference type="GO" id="GO:0007200">
    <property type="term" value="P:phospholipase C-activating G protein-coupled receptor signaling pathway"/>
    <property type="evidence" value="ECO:0007669"/>
    <property type="project" value="TreeGrafter"/>
</dbReference>
<comment type="similarity">
    <text evidence="9">Belongs to the G-protein coupled receptor 1 family.</text>
</comment>
<keyword evidence="3 10" id="KW-1133">Transmembrane helix</keyword>
<evidence type="ECO:0000256" key="2">
    <source>
        <dbReference type="ARBA" id="ARBA00022692"/>
    </source>
</evidence>
<feature type="transmembrane region" description="Helical" evidence="10">
    <location>
        <begin position="191"/>
        <end position="214"/>
    </location>
</feature>
<reference evidence="13" key="1">
    <citation type="submission" date="2025-08" db="UniProtKB">
        <authorList>
            <consortium name="RefSeq"/>
        </authorList>
    </citation>
    <scope>IDENTIFICATION</scope>
</reference>
<evidence type="ECO:0000259" key="11">
    <source>
        <dbReference type="PROSITE" id="PS50262"/>
    </source>
</evidence>
<dbReference type="GeneID" id="105912577"/>
<feature type="transmembrane region" description="Helical" evidence="10">
    <location>
        <begin position="142"/>
        <end position="163"/>
    </location>
</feature>
<dbReference type="SUPFAM" id="SSF81321">
    <property type="entry name" value="Family A G protein-coupled receptor-like"/>
    <property type="match status" value="1"/>
</dbReference>
<keyword evidence="2 9" id="KW-0812">Transmembrane</keyword>
<proteinExistence type="inferred from homology"/>
<dbReference type="Proteomes" id="UP000515152">
    <property type="component" value="Chromosome 7"/>
</dbReference>
<evidence type="ECO:0000313" key="13">
    <source>
        <dbReference type="RefSeq" id="XP_012697009.2"/>
    </source>
</evidence>
<dbReference type="PANTHER" id="PTHR24232">
    <property type="entry name" value="G-PROTEIN COUPLED RECEPTOR"/>
    <property type="match status" value="1"/>
</dbReference>
<evidence type="ECO:0000256" key="10">
    <source>
        <dbReference type="SAM" id="Phobius"/>
    </source>
</evidence>
<dbReference type="GO" id="GO:0004930">
    <property type="term" value="F:G protein-coupled receptor activity"/>
    <property type="evidence" value="ECO:0007669"/>
    <property type="project" value="UniProtKB-KW"/>
</dbReference>
<evidence type="ECO:0000256" key="5">
    <source>
        <dbReference type="ARBA" id="ARBA00023136"/>
    </source>
</evidence>
<evidence type="ECO:0000256" key="7">
    <source>
        <dbReference type="ARBA" id="ARBA00023180"/>
    </source>
</evidence>
<dbReference type="PRINTS" id="PR00237">
    <property type="entry name" value="GPCRRHODOPSN"/>
</dbReference>
<gene>
    <name evidence="13" type="primary">LOC105912577</name>
</gene>
<evidence type="ECO:0000256" key="3">
    <source>
        <dbReference type="ARBA" id="ARBA00022989"/>
    </source>
</evidence>
<keyword evidence="5 10" id="KW-0472">Membrane</keyword>
<evidence type="ECO:0000256" key="9">
    <source>
        <dbReference type="RuleBase" id="RU000688"/>
    </source>
</evidence>
<keyword evidence="12" id="KW-1185">Reference proteome</keyword>
<dbReference type="Pfam" id="PF00001">
    <property type="entry name" value="7tm_1"/>
    <property type="match status" value="1"/>
</dbReference>
<evidence type="ECO:0000256" key="6">
    <source>
        <dbReference type="ARBA" id="ARBA00023170"/>
    </source>
</evidence>
<dbReference type="GO" id="GO:0005886">
    <property type="term" value="C:plasma membrane"/>
    <property type="evidence" value="ECO:0007669"/>
    <property type="project" value="TreeGrafter"/>
</dbReference>
<name>A0A6P3WFB5_CLUHA</name>
<protein>
    <submittedName>
        <fullName evidence="13">Uracil nucleotide/cysteinyl leukotriene receptor</fullName>
    </submittedName>
</protein>
<evidence type="ECO:0000256" key="8">
    <source>
        <dbReference type="ARBA" id="ARBA00023224"/>
    </source>
</evidence>
<organism evidence="12 13">
    <name type="scientific">Clupea harengus</name>
    <name type="common">Atlantic herring</name>
    <dbReference type="NCBI Taxonomy" id="7950"/>
    <lineage>
        <taxon>Eukaryota</taxon>
        <taxon>Metazoa</taxon>
        <taxon>Chordata</taxon>
        <taxon>Craniata</taxon>
        <taxon>Vertebrata</taxon>
        <taxon>Euteleostomi</taxon>
        <taxon>Actinopterygii</taxon>
        <taxon>Neopterygii</taxon>
        <taxon>Teleostei</taxon>
        <taxon>Clupei</taxon>
        <taxon>Clupeiformes</taxon>
        <taxon>Clupeoidei</taxon>
        <taxon>Clupeidae</taxon>
        <taxon>Clupea</taxon>
    </lineage>
</organism>
<evidence type="ECO:0000313" key="12">
    <source>
        <dbReference type="Proteomes" id="UP000515152"/>
    </source>
</evidence>
<feature type="transmembrane region" description="Helical" evidence="10">
    <location>
        <begin position="235"/>
        <end position="258"/>
    </location>
</feature>
<keyword evidence="7" id="KW-0325">Glycoprotein</keyword>
<dbReference type="Gene3D" id="1.20.1070.10">
    <property type="entry name" value="Rhodopsin 7-helix transmembrane proteins"/>
    <property type="match status" value="1"/>
</dbReference>
<dbReference type="AlphaFoldDB" id="A0A6P3WFB5"/>
<dbReference type="KEGG" id="char:105912577"/>
<dbReference type="InterPro" id="IPR017452">
    <property type="entry name" value="GPCR_Rhodpsn_7TM"/>
</dbReference>
<dbReference type="PRINTS" id="PR01157">
    <property type="entry name" value="P2YPURNOCPTR"/>
</dbReference>
<dbReference type="InterPro" id="IPR000276">
    <property type="entry name" value="GPCR_Rhodpsn"/>
</dbReference>
<keyword evidence="8 9" id="KW-0807">Transducer</keyword>
<dbReference type="PANTHER" id="PTHR24232:SF105">
    <property type="entry name" value="URACIL NUCLEOTIDE_CYSTEINYL LEUKOTRIENE RECEPTOR-LIKE"/>
    <property type="match status" value="1"/>
</dbReference>
<feature type="transmembrane region" description="Helical" evidence="10">
    <location>
        <begin position="105"/>
        <end position="130"/>
    </location>
</feature>
<sequence>MNHTMNHTMDTKERFLYHSVGSHGENVFLSVFYTIVLVLSVPANAMALWVFCHPKNGSSSARVFLTHLALADMCYVLLLPMRVVYHASGGDWILGEAACRLSGFLFYLNLYCSLYFMTSISFDRFLAVVFPIRSLSWRKPAYAKVACAILWVTLTVSMAPVMASKQTMAIPLGVHNVTVCQQLYLERTSPLALRSLAVAFALPLVVLSLSYVLILFKLRAVKRQTPVHLKAKRMVVLTLVNFLVAFLPYHIHRFFYIVRYNQHNVSEEEVTSLSLGNRVTSALTCVNGVIDPLMYFFLTETYQRALLKLLGRAESAKTDQHSKPGSGTSSAF</sequence>
<feature type="domain" description="G-protein coupled receptors family 1 profile" evidence="11">
    <location>
        <begin position="43"/>
        <end position="295"/>
    </location>
</feature>
<dbReference type="GO" id="GO:0035025">
    <property type="term" value="P:positive regulation of Rho protein signal transduction"/>
    <property type="evidence" value="ECO:0007669"/>
    <property type="project" value="TreeGrafter"/>
</dbReference>